<organism evidence="1">
    <name type="scientific">Anguilla anguilla</name>
    <name type="common">European freshwater eel</name>
    <name type="synonym">Muraena anguilla</name>
    <dbReference type="NCBI Taxonomy" id="7936"/>
    <lineage>
        <taxon>Eukaryota</taxon>
        <taxon>Metazoa</taxon>
        <taxon>Chordata</taxon>
        <taxon>Craniata</taxon>
        <taxon>Vertebrata</taxon>
        <taxon>Euteleostomi</taxon>
        <taxon>Actinopterygii</taxon>
        <taxon>Neopterygii</taxon>
        <taxon>Teleostei</taxon>
        <taxon>Anguilliformes</taxon>
        <taxon>Anguillidae</taxon>
        <taxon>Anguilla</taxon>
    </lineage>
</organism>
<reference evidence="1" key="2">
    <citation type="journal article" date="2015" name="Fish Shellfish Immunol.">
        <title>Early steps in the European eel (Anguilla anguilla)-Vibrio vulnificus interaction in the gills: Role of the RtxA13 toxin.</title>
        <authorList>
            <person name="Callol A."/>
            <person name="Pajuelo D."/>
            <person name="Ebbesson L."/>
            <person name="Teles M."/>
            <person name="MacKenzie S."/>
            <person name="Amaro C."/>
        </authorList>
    </citation>
    <scope>NUCLEOTIDE SEQUENCE</scope>
</reference>
<evidence type="ECO:0000313" key="1">
    <source>
        <dbReference type="EMBL" id="JAH92398.1"/>
    </source>
</evidence>
<accession>A0A0E9WSG1</accession>
<protein>
    <submittedName>
        <fullName evidence="1">Uncharacterized protein</fullName>
    </submittedName>
</protein>
<name>A0A0E9WSG1_ANGAN</name>
<proteinExistence type="predicted"/>
<reference evidence="1" key="1">
    <citation type="submission" date="2014-11" db="EMBL/GenBank/DDBJ databases">
        <authorList>
            <person name="Amaro Gonzalez C."/>
        </authorList>
    </citation>
    <scope>NUCLEOTIDE SEQUENCE</scope>
</reference>
<sequence length="36" mass="4133">MMLKLASMRLWLSDPFTRYFSVSGFEPTIIPVPSTL</sequence>
<dbReference type="EMBL" id="GBXM01016179">
    <property type="protein sequence ID" value="JAH92398.1"/>
    <property type="molecule type" value="Transcribed_RNA"/>
</dbReference>
<dbReference type="AlphaFoldDB" id="A0A0E9WSG1"/>